<proteinExistence type="inferred from homology"/>
<sequence>MEDDIQRRGVTARYADSTTHAGVVYTVEVPASADTDIRTQTAETLAGLERLLAEAGSAKSRILMATIYLVDMADYDGMNEVWDAWLPPGCAPARACVRVAGLARPGWRVEIALTAARL</sequence>
<protein>
    <submittedName>
        <fullName evidence="2">Uncharacterized protein</fullName>
    </submittedName>
</protein>
<dbReference type="EMBL" id="PZKC01000002">
    <property type="protein sequence ID" value="PTD97598.1"/>
    <property type="molecule type" value="Genomic_DNA"/>
</dbReference>
<dbReference type="SUPFAM" id="SSF55298">
    <property type="entry name" value="YjgF-like"/>
    <property type="match status" value="1"/>
</dbReference>
<name>A0A2T4IIK5_9RHOO</name>
<keyword evidence="3" id="KW-1185">Reference proteome</keyword>
<evidence type="ECO:0000313" key="2">
    <source>
        <dbReference type="EMBL" id="PTD97598.1"/>
    </source>
</evidence>
<reference evidence="2 3" key="1">
    <citation type="submission" date="2018-03" db="EMBL/GenBank/DDBJ databases">
        <authorList>
            <person name="Keele B.F."/>
        </authorList>
    </citation>
    <scope>NUCLEOTIDE SEQUENCE [LARGE SCALE GENOMIC DNA]</scope>
    <source>
        <strain evidence="2 3">D20</strain>
    </source>
</reference>
<dbReference type="PANTHER" id="PTHR47328">
    <property type="match status" value="1"/>
</dbReference>
<reference evidence="2 3" key="2">
    <citation type="submission" date="2018-04" db="EMBL/GenBank/DDBJ databases">
        <title>Thauera lacus sp. nov., isolated from an saline lake in Inner Mongolia, China.</title>
        <authorList>
            <person name="Liang Q.-Y."/>
        </authorList>
    </citation>
    <scope>NUCLEOTIDE SEQUENCE [LARGE SCALE GENOMIC DNA]</scope>
    <source>
        <strain evidence="2 3">D20</strain>
    </source>
</reference>
<dbReference type="CDD" id="cd06150">
    <property type="entry name" value="YjgF_YER057c_UK114_like_2"/>
    <property type="match status" value="1"/>
</dbReference>
<comment type="caution">
    <text evidence="2">The sequence shown here is derived from an EMBL/GenBank/DDBJ whole genome shotgun (WGS) entry which is preliminary data.</text>
</comment>
<dbReference type="Pfam" id="PF01042">
    <property type="entry name" value="Ribonuc_L-PSP"/>
    <property type="match status" value="1"/>
</dbReference>
<evidence type="ECO:0000256" key="1">
    <source>
        <dbReference type="ARBA" id="ARBA00010552"/>
    </source>
</evidence>
<dbReference type="AlphaFoldDB" id="A0A2T4IIK5"/>
<dbReference type="InterPro" id="IPR006175">
    <property type="entry name" value="YjgF/YER057c/UK114"/>
</dbReference>
<dbReference type="Gene3D" id="3.30.1330.40">
    <property type="entry name" value="RutC-like"/>
    <property type="match status" value="1"/>
</dbReference>
<dbReference type="OrthoDB" id="6899345at2"/>
<organism evidence="2 3">
    <name type="scientific">Pseudothauera lacus</name>
    <dbReference type="NCBI Taxonomy" id="2136175"/>
    <lineage>
        <taxon>Bacteria</taxon>
        <taxon>Pseudomonadati</taxon>
        <taxon>Pseudomonadota</taxon>
        <taxon>Betaproteobacteria</taxon>
        <taxon>Rhodocyclales</taxon>
        <taxon>Zoogloeaceae</taxon>
        <taxon>Pseudothauera</taxon>
    </lineage>
</organism>
<dbReference type="PANTHER" id="PTHR47328:SF1">
    <property type="entry name" value="RUTC FAMILY PROTEIN YOAB"/>
    <property type="match status" value="1"/>
</dbReference>
<dbReference type="InterPro" id="IPR019897">
    <property type="entry name" value="RidA_CS"/>
</dbReference>
<dbReference type="InterPro" id="IPR035709">
    <property type="entry name" value="YoaB-like"/>
</dbReference>
<dbReference type="Proteomes" id="UP000241193">
    <property type="component" value="Unassembled WGS sequence"/>
</dbReference>
<dbReference type="PROSITE" id="PS01094">
    <property type="entry name" value="UPF0076"/>
    <property type="match status" value="1"/>
</dbReference>
<gene>
    <name evidence="2" type="ORF">C8261_02665</name>
</gene>
<dbReference type="InterPro" id="IPR035959">
    <property type="entry name" value="RutC-like_sf"/>
</dbReference>
<dbReference type="RefSeq" id="WP_107492118.1">
    <property type="nucleotide sequence ID" value="NZ_PZKC01000002.1"/>
</dbReference>
<accession>A0A2T4IIK5</accession>
<evidence type="ECO:0000313" key="3">
    <source>
        <dbReference type="Proteomes" id="UP000241193"/>
    </source>
</evidence>
<comment type="similarity">
    <text evidence="1">Belongs to the RutC family.</text>
</comment>